<sequence length="140" mass="15597">MIESSVGMSKAFRDEIANADERVGQVLVSETDFVRVWHICLAPGERLGFHRHQLDYCWIALTSGRSRSTYSDGKAVVTDYNAGDCKVFAFAADETMVHDLTNIGGTHLAFTTIEFKGALARERDRVEPPKNAVRDLNDSM</sequence>
<dbReference type="GeneID" id="29522949"/>
<dbReference type="Proteomes" id="UP001214094">
    <property type="component" value="Plasmid unnamedB"/>
</dbReference>
<evidence type="ECO:0000313" key="2">
    <source>
        <dbReference type="Proteomes" id="UP001214094"/>
    </source>
</evidence>
<evidence type="ECO:0008006" key="3">
    <source>
        <dbReference type="Google" id="ProtNLM"/>
    </source>
</evidence>
<dbReference type="Gene3D" id="2.60.120.10">
    <property type="entry name" value="Jelly Rolls"/>
    <property type="match status" value="1"/>
</dbReference>
<dbReference type="InterPro" id="IPR011051">
    <property type="entry name" value="RmlC_Cupin_sf"/>
</dbReference>
<proteinExistence type="predicted"/>
<evidence type="ECO:0000313" key="1">
    <source>
        <dbReference type="EMBL" id="WFP95180.1"/>
    </source>
</evidence>
<protein>
    <recommendedName>
        <fullName evidence="3">Cupin domain-containing protein</fullName>
    </recommendedName>
</protein>
<organism evidence="1 2">
    <name type="scientific">Ensifer adhaerens</name>
    <name type="common">Sinorhizobium morelense</name>
    <dbReference type="NCBI Taxonomy" id="106592"/>
    <lineage>
        <taxon>Bacteria</taxon>
        <taxon>Pseudomonadati</taxon>
        <taxon>Pseudomonadota</taxon>
        <taxon>Alphaproteobacteria</taxon>
        <taxon>Hyphomicrobiales</taxon>
        <taxon>Rhizobiaceae</taxon>
        <taxon>Sinorhizobium/Ensifer group</taxon>
        <taxon>Ensifer</taxon>
    </lineage>
</organism>
<keyword evidence="2" id="KW-1185">Reference proteome</keyword>
<dbReference type="RefSeq" id="WP_177235763.1">
    <property type="nucleotide sequence ID" value="NZ_CP015882.1"/>
</dbReference>
<geneLocation type="plasmid" evidence="1 2">
    <name>unnamedB</name>
</geneLocation>
<gene>
    <name evidence="1" type="ORF">P4B07_29440</name>
</gene>
<reference evidence="1 2" key="1">
    <citation type="submission" date="2023-03" db="EMBL/GenBank/DDBJ databases">
        <title>Comparative genome and transcriptome analysis combination mining strategies for increasing vitamin B12 production of Ensifer adhaerens strain.</title>
        <authorList>
            <person name="Yongheng L."/>
        </authorList>
    </citation>
    <scope>NUCLEOTIDE SEQUENCE [LARGE SCALE GENOMIC DNA]</scope>
    <source>
        <strain evidence="1 2">Casida A-T305</strain>
        <plasmid evidence="1 2">unnamedB</plasmid>
    </source>
</reference>
<accession>A0ABY8HST2</accession>
<dbReference type="EMBL" id="CP121310">
    <property type="protein sequence ID" value="WFP95180.1"/>
    <property type="molecule type" value="Genomic_DNA"/>
</dbReference>
<name>A0ABY8HST2_ENSAD</name>
<dbReference type="SUPFAM" id="SSF51182">
    <property type="entry name" value="RmlC-like cupins"/>
    <property type="match status" value="1"/>
</dbReference>
<dbReference type="InterPro" id="IPR014710">
    <property type="entry name" value="RmlC-like_jellyroll"/>
</dbReference>
<keyword evidence="1" id="KW-0614">Plasmid</keyword>